<evidence type="ECO:0000313" key="1">
    <source>
        <dbReference type="EMBL" id="MFC6642230.1"/>
    </source>
</evidence>
<evidence type="ECO:0000313" key="2">
    <source>
        <dbReference type="Proteomes" id="UP001596403"/>
    </source>
</evidence>
<accession>A0ABW1Z1R2</accession>
<comment type="caution">
    <text evidence="1">The sequence shown here is derived from an EMBL/GenBank/DDBJ whole genome shotgun (WGS) entry which is preliminary data.</text>
</comment>
<proteinExistence type="predicted"/>
<sequence length="409" mass="45854">MIIRSALQCETCEAIFTVRIGMGQGIRQEHTVNCRKCQEPMSFGMTVNYSELSTNVFTIDGCSVVEVPAHGTGPVVNVDANFVVPEGMTDQDVSFHRLTQMREMIKAAEGFGPLPTQKFDPYAPRRPTADHLSEWKNLKKAVSLASNGRTKLANKKVAEGTAEYYADDPLSGPTDWFFRFTYKFMGRKHGVHLKSMMDEFRSIAATHDCSDLLNHYAESMVKDRFTLYREVYTDFFSKHAQFAQVSFQAGLGIAPSDDMVATSVQFDQVKSFYGDAYEVFAGSVDFLAMLNNVKHGRAFDEFETLTMDKYQKLDNSSKFNPFGMNAVFMALCSEKDNQLRNASHHKGIRIDADGKTLRYRAGKGGTGPEQELTYASYLYRSVTLFLQISVLVAVELTICSANKIELPLD</sequence>
<protein>
    <recommendedName>
        <fullName evidence="3">Zinc finger/thioredoxin putative domain-containing protein</fullName>
    </recommendedName>
</protein>
<evidence type="ECO:0008006" key="3">
    <source>
        <dbReference type="Google" id="ProtNLM"/>
    </source>
</evidence>
<dbReference type="Proteomes" id="UP001596403">
    <property type="component" value="Unassembled WGS sequence"/>
</dbReference>
<dbReference type="EMBL" id="JBHSWA010000001">
    <property type="protein sequence ID" value="MFC6642230.1"/>
    <property type="molecule type" value="Genomic_DNA"/>
</dbReference>
<dbReference type="RefSeq" id="WP_132444345.1">
    <property type="nucleotide sequence ID" value="NZ_JBHSWA010000001.1"/>
</dbReference>
<keyword evidence="2" id="KW-1185">Reference proteome</keyword>
<organism evidence="1 2">
    <name type="scientific">Sulfitobacter profundi</name>
    <dbReference type="NCBI Taxonomy" id="2679961"/>
    <lineage>
        <taxon>Bacteria</taxon>
        <taxon>Pseudomonadati</taxon>
        <taxon>Pseudomonadota</taxon>
        <taxon>Alphaproteobacteria</taxon>
        <taxon>Rhodobacterales</taxon>
        <taxon>Roseobacteraceae</taxon>
        <taxon>Sulfitobacter</taxon>
    </lineage>
</organism>
<reference evidence="2" key="1">
    <citation type="journal article" date="2019" name="Int. J. Syst. Evol. Microbiol.">
        <title>The Global Catalogue of Microorganisms (GCM) 10K type strain sequencing project: providing services to taxonomists for standard genome sequencing and annotation.</title>
        <authorList>
            <consortium name="The Broad Institute Genomics Platform"/>
            <consortium name="The Broad Institute Genome Sequencing Center for Infectious Disease"/>
            <person name="Wu L."/>
            <person name="Ma J."/>
        </authorList>
    </citation>
    <scope>NUCLEOTIDE SEQUENCE [LARGE SCALE GENOMIC DNA]</scope>
    <source>
        <strain evidence="2">NBRC 111368</strain>
    </source>
</reference>
<gene>
    <name evidence="1" type="ORF">ACFQAU_11460</name>
</gene>
<name>A0ABW1Z1R2_9RHOB</name>